<evidence type="ECO:0000313" key="3">
    <source>
        <dbReference type="Proteomes" id="UP001597216"/>
    </source>
</evidence>
<keyword evidence="3" id="KW-1185">Reference proteome</keyword>
<keyword evidence="1" id="KW-0812">Transmembrane</keyword>
<keyword evidence="1" id="KW-1133">Transmembrane helix</keyword>
<sequence length="51" mass="5346">MPRKVALAGVARQEPKSVSSIACLAFVAALAVAFWAGALWFGNLLIQLFAA</sequence>
<feature type="transmembrane region" description="Helical" evidence="1">
    <location>
        <begin position="21"/>
        <end position="41"/>
    </location>
</feature>
<reference evidence="3" key="1">
    <citation type="journal article" date="2019" name="Int. J. Syst. Evol. Microbiol.">
        <title>The Global Catalogue of Microorganisms (GCM) 10K type strain sequencing project: providing services to taxonomists for standard genome sequencing and annotation.</title>
        <authorList>
            <consortium name="The Broad Institute Genomics Platform"/>
            <consortium name="The Broad Institute Genome Sequencing Center for Infectious Disease"/>
            <person name="Wu L."/>
            <person name="Ma J."/>
        </authorList>
    </citation>
    <scope>NUCLEOTIDE SEQUENCE [LARGE SCALE GENOMIC DNA]</scope>
    <source>
        <strain evidence="3">CCUG 55074</strain>
    </source>
</reference>
<dbReference type="EMBL" id="JBHTLQ010000002">
    <property type="protein sequence ID" value="MFD1189207.1"/>
    <property type="molecule type" value="Genomic_DNA"/>
</dbReference>
<comment type="caution">
    <text evidence="2">The sequence shown here is derived from an EMBL/GenBank/DDBJ whole genome shotgun (WGS) entry which is preliminary data.</text>
</comment>
<dbReference type="RefSeq" id="WP_374345348.1">
    <property type="nucleotide sequence ID" value="NZ_JBHTLQ010000002.1"/>
</dbReference>
<evidence type="ECO:0000256" key="1">
    <source>
        <dbReference type="SAM" id="Phobius"/>
    </source>
</evidence>
<gene>
    <name evidence="2" type="ORF">ACFQ27_01330</name>
</gene>
<keyword evidence="1" id="KW-0472">Membrane</keyword>
<organism evidence="2 3">
    <name type="scientific">Phenylobacterium conjunctum</name>
    <dbReference type="NCBI Taxonomy" id="1298959"/>
    <lineage>
        <taxon>Bacteria</taxon>
        <taxon>Pseudomonadati</taxon>
        <taxon>Pseudomonadota</taxon>
        <taxon>Alphaproteobacteria</taxon>
        <taxon>Caulobacterales</taxon>
        <taxon>Caulobacteraceae</taxon>
        <taxon>Phenylobacterium</taxon>
    </lineage>
</organism>
<dbReference type="Proteomes" id="UP001597216">
    <property type="component" value="Unassembled WGS sequence"/>
</dbReference>
<name>A0ABW3SYW5_9CAUL</name>
<proteinExistence type="predicted"/>
<protein>
    <submittedName>
        <fullName evidence="2">Uncharacterized protein</fullName>
    </submittedName>
</protein>
<evidence type="ECO:0000313" key="2">
    <source>
        <dbReference type="EMBL" id="MFD1189207.1"/>
    </source>
</evidence>
<accession>A0ABW3SYW5</accession>